<reference evidence="2 3" key="1">
    <citation type="journal article" date="2010" name="Science">
        <title>Genomic analysis of organismal complexity in the multicellular green alga Volvox carteri.</title>
        <authorList>
            <person name="Prochnik S.E."/>
            <person name="Umen J."/>
            <person name="Nedelcu A.M."/>
            <person name="Hallmann A."/>
            <person name="Miller S.M."/>
            <person name="Nishii I."/>
            <person name="Ferris P."/>
            <person name="Kuo A."/>
            <person name="Mitros T."/>
            <person name="Fritz-Laylin L.K."/>
            <person name="Hellsten U."/>
            <person name="Chapman J."/>
            <person name="Simakov O."/>
            <person name="Rensing S.A."/>
            <person name="Terry A."/>
            <person name="Pangilinan J."/>
            <person name="Kapitonov V."/>
            <person name="Jurka J."/>
            <person name="Salamov A."/>
            <person name="Shapiro H."/>
            <person name="Schmutz J."/>
            <person name="Grimwood J."/>
            <person name="Lindquist E."/>
            <person name="Lucas S."/>
            <person name="Grigoriev I.V."/>
            <person name="Schmitt R."/>
            <person name="Kirk D."/>
            <person name="Rokhsar D.S."/>
        </authorList>
    </citation>
    <scope>NUCLEOTIDE SEQUENCE [LARGE SCALE GENOMIC DNA]</scope>
    <source>
        <strain evidence="3">f. Nagariensis / Eve</strain>
    </source>
</reference>
<dbReference type="EMBL" id="GL378386">
    <property type="protein sequence ID" value="EFJ42116.1"/>
    <property type="molecule type" value="Genomic_DNA"/>
</dbReference>
<feature type="region of interest" description="Disordered" evidence="1">
    <location>
        <begin position="202"/>
        <end position="372"/>
    </location>
</feature>
<dbReference type="KEGG" id="vcn:VOLCADRAFT_107416"/>
<proteinExistence type="predicted"/>
<dbReference type="AlphaFoldDB" id="D8UDW3"/>
<keyword evidence="3" id="KW-1185">Reference proteome</keyword>
<feature type="compositionally biased region" description="Basic and acidic residues" evidence="1">
    <location>
        <begin position="334"/>
        <end position="357"/>
    </location>
</feature>
<feature type="compositionally biased region" description="Basic and acidic residues" evidence="1">
    <location>
        <begin position="242"/>
        <end position="255"/>
    </location>
</feature>
<dbReference type="RefSeq" id="XP_002956813.1">
    <property type="nucleotide sequence ID" value="XM_002956767.1"/>
</dbReference>
<feature type="compositionally biased region" description="Basic and acidic residues" evidence="1">
    <location>
        <begin position="289"/>
        <end position="315"/>
    </location>
</feature>
<dbReference type="InParanoid" id="D8UDW3"/>
<evidence type="ECO:0000313" key="2">
    <source>
        <dbReference type="EMBL" id="EFJ42116.1"/>
    </source>
</evidence>
<gene>
    <name evidence="2" type="ORF">VOLCADRAFT_107416</name>
</gene>
<accession>D8UDW3</accession>
<sequence length="407" mass="44526">MSGPGEMLTKREFLEMTGLILKEILNPQMLRSALETAAVKLNIPDSNALVAAMLAVDNGASGRGRETTDKKEKTKRSLTPYNMYVSYFSDFAAHYGRHPTIAKVKAENPTVKLGMGFCSEFYKTLSQEQKDCVMDTFKTFLAEHGAKGEADAAGSILSAFKKYEAIHPAANIAKIMGLEARDDYKTDPAQMRLEAAEARRLADGGGAGAPTPTPFGTVTKLDFGNGHHRSELEAGPTPGAELKSEVKERNKDKSEKKAKRKAEQLDAAAAPDGGAVGLQLDGTTVSKKQKLDEEGTEAKSKKEKKDKGEKKDKAETAPATTGKDSVKSEKKKKDKGDKSEQKHKDKGKEEKHKEKKSEKKHKDKHVQQVLPLNEEKLDVQVCKQARTFKDDVASGMASTDENTYYST</sequence>
<protein>
    <submittedName>
        <fullName evidence="2">Uncharacterized protein</fullName>
    </submittedName>
</protein>
<organism evidence="3">
    <name type="scientific">Volvox carteri f. nagariensis</name>
    <dbReference type="NCBI Taxonomy" id="3068"/>
    <lineage>
        <taxon>Eukaryota</taxon>
        <taxon>Viridiplantae</taxon>
        <taxon>Chlorophyta</taxon>
        <taxon>core chlorophytes</taxon>
        <taxon>Chlorophyceae</taxon>
        <taxon>CS clade</taxon>
        <taxon>Chlamydomonadales</taxon>
        <taxon>Volvocaceae</taxon>
        <taxon>Volvox</taxon>
    </lineage>
</organism>
<evidence type="ECO:0000313" key="3">
    <source>
        <dbReference type="Proteomes" id="UP000001058"/>
    </source>
</evidence>
<name>D8UDW3_VOLCA</name>
<dbReference type="Proteomes" id="UP000001058">
    <property type="component" value="Unassembled WGS sequence"/>
</dbReference>
<evidence type="ECO:0000256" key="1">
    <source>
        <dbReference type="SAM" id="MobiDB-lite"/>
    </source>
</evidence>
<dbReference type="GeneID" id="9622584"/>
<dbReference type="OrthoDB" id="540184at2759"/>